<dbReference type="InterPro" id="IPR035985">
    <property type="entry name" value="Ubiquitin-activating_enz"/>
</dbReference>
<protein>
    <recommendedName>
        <fullName evidence="9">Molybdopterin-synthase adenylyltransferase</fullName>
        <ecNumber evidence="8">2.7.7.80</ecNumber>
    </recommendedName>
    <alternativeName>
        <fullName evidence="12">MoaD protein adenylase</fullName>
    </alternativeName>
    <alternativeName>
        <fullName evidence="10">Molybdopterin-converting factor subunit 1 adenylase</fullName>
    </alternativeName>
    <alternativeName>
        <fullName evidence="11">Sulfur carrier protein MoaD adenylyltransferase</fullName>
    </alternativeName>
</protein>
<evidence type="ECO:0000313" key="15">
    <source>
        <dbReference type="EMBL" id="TXB61716.1"/>
    </source>
</evidence>
<dbReference type="Proteomes" id="UP000321580">
    <property type="component" value="Unassembled WGS sequence"/>
</dbReference>
<keyword evidence="15" id="KW-0548">Nucleotidyltransferase</keyword>
<dbReference type="GO" id="GO:0005524">
    <property type="term" value="F:ATP binding"/>
    <property type="evidence" value="ECO:0007669"/>
    <property type="project" value="UniProtKB-KW"/>
</dbReference>
<reference evidence="15 16" key="1">
    <citation type="submission" date="2019-08" db="EMBL/GenBank/DDBJ databases">
        <title>Genome of Phaeodactylibacter luteus.</title>
        <authorList>
            <person name="Bowman J.P."/>
        </authorList>
    </citation>
    <scope>NUCLEOTIDE SEQUENCE [LARGE SCALE GENOMIC DNA]</scope>
    <source>
        <strain evidence="15 16">KCTC 42180</strain>
    </source>
</reference>
<dbReference type="PANTHER" id="PTHR10953">
    <property type="entry name" value="UBIQUITIN-ACTIVATING ENZYME E1"/>
    <property type="match status" value="1"/>
</dbReference>
<keyword evidence="4" id="KW-0067">ATP-binding</keyword>
<dbReference type="EC" id="2.7.7.80" evidence="8"/>
<dbReference type="CDD" id="cd00757">
    <property type="entry name" value="ThiF_MoeB_HesA_family"/>
    <property type="match status" value="1"/>
</dbReference>
<evidence type="ECO:0000256" key="5">
    <source>
        <dbReference type="ARBA" id="ARBA00052218"/>
    </source>
</evidence>
<dbReference type="InterPro" id="IPR036873">
    <property type="entry name" value="Rhodanese-like_dom_sf"/>
</dbReference>
<gene>
    <name evidence="15" type="primary">moeB</name>
    <name evidence="15" type="ORF">FRY97_17605</name>
</gene>
<dbReference type="SMART" id="SM00450">
    <property type="entry name" value="RHOD"/>
    <property type="match status" value="1"/>
</dbReference>
<dbReference type="AlphaFoldDB" id="A0A5C6RH60"/>
<evidence type="ECO:0000256" key="13">
    <source>
        <dbReference type="SAM" id="Phobius"/>
    </source>
</evidence>
<evidence type="ECO:0000313" key="16">
    <source>
        <dbReference type="Proteomes" id="UP000321580"/>
    </source>
</evidence>
<dbReference type="RefSeq" id="WP_147168885.1">
    <property type="nucleotide sequence ID" value="NZ_VOOR01000047.1"/>
</dbReference>
<comment type="function">
    <text evidence="6">Catalyzes the adenylation by ATP of the carboxyl group of the C-terminal glycine of sulfur carrier protein MoaD.</text>
</comment>
<dbReference type="PROSITE" id="PS50206">
    <property type="entry name" value="RHODANESE_3"/>
    <property type="match status" value="1"/>
</dbReference>
<proteinExistence type="inferred from homology"/>
<dbReference type="CDD" id="cd00158">
    <property type="entry name" value="RHOD"/>
    <property type="match status" value="1"/>
</dbReference>
<evidence type="ECO:0000256" key="3">
    <source>
        <dbReference type="ARBA" id="ARBA00022741"/>
    </source>
</evidence>
<evidence type="ECO:0000256" key="4">
    <source>
        <dbReference type="ARBA" id="ARBA00022840"/>
    </source>
</evidence>
<feature type="domain" description="Rhodanese" evidence="14">
    <location>
        <begin position="285"/>
        <end position="372"/>
    </location>
</feature>
<dbReference type="PANTHER" id="PTHR10953:SF102">
    <property type="entry name" value="ADENYLYLTRANSFERASE AND SULFURTRANSFERASE MOCS3"/>
    <property type="match status" value="1"/>
</dbReference>
<dbReference type="GO" id="GO:0004792">
    <property type="term" value="F:thiosulfate-cyanide sulfurtransferase activity"/>
    <property type="evidence" value="ECO:0007669"/>
    <property type="project" value="TreeGrafter"/>
</dbReference>
<evidence type="ECO:0000256" key="1">
    <source>
        <dbReference type="ARBA" id="ARBA00009919"/>
    </source>
</evidence>
<keyword evidence="13" id="KW-1133">Transmembrane helix</keyword>
<dbReference type="InterPro" id="IPR000594">
    <property type="entry name" value="ThiF_NAD_FAD-bd"/>
</dbReference>
<comment type="catalytic activity">
    <reaction evidence="5">
        <text>[molybdopterin-synthase sulfur-carrier protein]-C-terminal Gly-Gly + ATP + H(+) = [molybdopterin-synthase sulfur-carrier protein]-C-terminal Gly-Gly-AMP + diphosphate</text>
        <dbReference type="Rhea" id="RHEA:43616"/>
        <dbReference type="Rhea" id="RHEA-COMP:12159"/>
        <dbReference type="Rhea" id="RHEA-COMP:12202"/>
        <dbReference type="ChEBI" id="CHEBI:15378"/>
        <dbReference type="ChEBI" id="CHEBI:30616"/>
        <dbReference type="ChEBI" id="CHEBI:33019"/>
        <dbReference type="ChEBI" id="CHEBI:90618"/>
        <dbReference type="ChEBI" id="CHEBI:90778"/>
        <dbReference type="EC" id="2.7.7.80"/>
    </reaction>
</comment>
<evidence type="ECO:0000256" key="2">
    <source>
        <dbReference type="ARBA" id="ARBA00022679"/>
    </source>
</evidence>
<keyword evidence="3" id="KW-0547">Nucleotide-binding</keyword>
<dbReference type="NCBIfam" id="NF004281">
    <property type="entry name" value="PRK05690.1"/>
    <property type="match status" value="1"/>
</dbReference>
<dbReference type="InterPro" id="IPR045886">
    <property type="entry name" value="ThiF/MoeB/HesA"/>
</dbReference>
<comment type="subunit">
    <text evidence="7">Homodimer. Forms a stable heterotetrameric complex of 2 MoeB and 2 MoaD during adenylation of MoaD.</text>
</comment>
<evidence type="ECO:0000256" key="10">
    <source>
        <dbReference type="ARBA" id="ARBA00075110"/>
    </source>
</evidence>
<keyword evidence="13" id="KW-0812">Transmembrane</keyword>
<evidence type="ECO:0000256" key="7">
    <source>
        <dbReference type="ARBA" id="ARBA00063809"/>
    </source>
</evidence>
<evidence type="ECO:0000256" key="12">
    <source>
        <dbReference type="ARBA" id="ARBA00078531"/>
    </source>
</evidence>
<evidence type="ECO:0000256" key="11">
    <source>
        <dbReference type="ARBA" id="ARBA00075328"/>
    </source>
</evidence>
<sequence length="374" mass="40792">MDNLTPAELRRYARHLAIPGFGPQAQSRLKQSRVLVLGAGGLGSPILLYLAAAGIGHIHIVDFDQVELTNLQRQVLFTESDLGLPKARQAALRLKALNPHIDIQATVSAFTSENARAMVRAADLVVDGTDNFPTRYLSNDACLLEGKPLVYGSIYRFEGQVSVFNLARGDGSRGPNYRDLFPTPPPPELVPNCAEGGVLGVLPGIIGSLQASEAIKILANIGSPLDGELFLFDATTMLSRKITIRRQAHEPVTELIDYEQFCRAGALPEPFGRISPSTLDAWQRAGKTCQLLDVRQQYEREHSHIGGAHCPLDRVRHTALGLDKTAPTVVYCRSGSRSAKAARWLMEKGFVEVYNLEGGLKAYRDEVDGSLTVL</sequence>
<name>A0A5C6RH60_9BACT</name>
<evidence type="ECO:0000259" key="14">
    <source>
        <dbReference type="PROSITE" id="PS50206"/>
    </source>
</evidence>
<dbReference type="FunFam" id="3.40.50.720:FF:000033">
    <property type="entry name" value="Adenylyltransferase and sulfurtransferase MOCS3"/>
    <property type="match status" value="1"/>
</dbReference>
<keyword evidence="13" id="KW-0472">Membrane</keyword>
<dbReference type="EMBL" id="VOOR01000047">
    <property type="protein sequence ID" value="TXB61716.1"/>
    <property type="molecule type" value="Genomic_DNA"/>
</dbReference>
<keyword evidence="16" id="KW-1185">Reference proteome</keyword>
<dbReference type="SUPFAM" id="SSF69572">
    <property type="entry name" value="Activating enzymes of the ubiquitin-like proteins"/>
    <property type="match status" value="1"/>
</dbReference>
<accession>A0A5C6RH60</accession>
<dbReference type="GO" id="GO:0005829">
    <property type="term" value="C:cytosol"/>
    <property type="evidence" value="ECO:0007669"/>
    <property type="project" value="TreeGrafter"/>
</dbReference>
<keyword evidence="2 15" id="KW-0808">Transferase</keyword>
<dbReference type="Pfam" id="PF00581">
    <property type="entry name" value="Rhodanese"/>
    <property type="match status" value="1"/>
</dbReference>
<dbReference type="GO" id="GO:0061605">
    <property type="term" value="F:molybdopterin-synthase adenylyltransferase activity"/>
    <property type="evidence" value="ECO:0007669"/>
    <property type="project" value="UniProtKB-EC"/>
</dbReference>
<comment type="similarity">
    <text evidence="1">Belongs to the HesA/MoeB/ThiF family.</text>
</comment>
<dbReference type="Pfam" id="PF00899">
    <property type="entry name" value="ThiF"/>
    <property type="match status" value="1"/>
</dbReference>
<dbReference type="Gene3D" id="3.40.250.10">
    <property type="entry name" value="Rhodanese-like domain"/>
    <property type="match status" value="1"/>
</dbReference>
<organism evidence="15 16">
    <name type="scientific">Phaeodactylibacter luteus</name>
    <dbReference type="NCBI Taxonomy" id="1564516"/>
    <lineage>
        <taxon>Bacteria</taxon>
        <taxon>Pseudomonadati</taxon>
        <taxon>Bacteroidota</taxon>
        <taxon>Saprospiria</taxon>
        <taxon>Saprospirales</taxon>
        <taxon>Haliscomenobacteraceae</taxon>
        <taxon>Phaeodactylibacter</taxon>
    </lineage>
</organism>
<dbReference type="InterPro" id="IPR001763">
    <property type="entry name" value="Rhodanese-like_dom"/>
</dbReference>
<dbReference type="GO" id="GO:0008641">
    <property type="term" value="F:ubiquitin-like modifier activating enzyme activity"/>
    <property type="evidence" value="ECO:0007669"/>
    <property type="project" value="InterPro"/>
</dbReference>
<evidence type="ECO:0000256" key="8">
    <source>
        <dbReference type="ARBA" id="ARBA00066884"/>
    </source>
</evidence>
<comment type="caution">
    <text evidence="15">The sequence shown here is derived from an EMBL/GenBank/DDBJ whole genome shotgun (WGS) entry which is preliminary data.</text>
</comment>
<dbReference type="Gene3D" id="3.40.50.720">
    <property type="entry name" value="NAD(P)-binding Rossmann-like Domain"/>
    <property type="match status" value="1"/>
</dbReference>
<evidence type="ECO:0000256" key="9">
    <source>
        <dbReference type="ARBA" id="ARBA00073635"/>
    </source>
</evidence>
<evidence type="ECO:0000256" key="6">
    <source>
        <dbReference type="ARBA" id="ARBA00055169"/>
    </source>
</evidence>
<dbReference type="OrthoDB" id="9804286at2"/>
<feature type="transmembrane region" description="Helical" evidence="13">
    <location>
        <begin position="34"/>
        <end position="55"/>
    </location>
</feature>
<dbReference type="GO" id="GO:0008146">
    <property type="term" value="F:sulfotransferase activity"/>
    <property type="evidence" value="ECO:0007669"/>
    <property type="project" value="TreeGrafter"/>
</dbReference>